<protein>
    <submittedName>
        <fullName evidence="2">Unannotated protein</fullName>
    </submittedName>
</protein>
<dbReference type="NCBIfam" id="TIGR03847">
    <property type="entry name" value="conserved hypothetical protein"/>
    <property type="match status" value="1"/>
</dbReference>
<gene>
    <name evidence="1" type="ORF">UFOPK1446_00417</name>
    <name evidence="2" type="ORF">UFOPK1939_00571</name>
    <name evidence="3" type="ORF">UFOPK2938_00758</name>
</gene>
<evidence type="ECO:0000313" key="1">
    <source>
        <dbReference type="EMBL" id="CAB4541243.1"/>
    </source>
</evidence>
<sequence length="181" mass="20277">MARLLHIHTNPDRFVVGTIGEPGQRVFFLQARSGKRVTSVSLEKQQVAVLAQRLDVLLDEVERMELVELTGQILPDDLAPLETPIDDEFRVGALSLGWDEDERLVLIEAFEQTEEESDEPYEDDDESGPDLLRVRLTPLEGRAFVRRANVVVGAGRPACPFCSLPLDSEGHVCPRANGYRR</sequence>
<dbReference type="Pfam" id="PF11290">
    <property type="entry name" value="DUF3090"/>
    <property type="match status" value="1"/>
</dbReference>
<name>A0A6J6IAT3_9ZZZZ</name>
<accession>A0A6J6IAT3</accession>
<dbReference type="InterPro" id="IPR021441">
    <property type="entry name" value="DUF3090"/>
</dbReference>
<dbReference type="EMBL" id="CAEZVF010000069">
    <property type="protein sequence ID" value="CAB4621099.1"/>
    <property type="molecule type" value="Genomic_DNA"/>
</dbReference>
<reference evidence="2" key="1">
    <citation type="submission" date="2020-05" db="EMBL/GenBank/DDBJ databases">
        <authorList>
            <person name="Chiriac C."/>
            <person name="Salcher M."/>
            <person name="Ghai R."/>
            <person name="Kavagutti S V."/>
        </authorList>
    </citation>
    <scope>NUCLEOTIDE SEQUENCE</scope>
</reference>
<proteinExistence type="predicted"/>
<dbReference type="EMBL" id="CAEZSO010000062">
    <property type="protein sequence ID" value="CAB4541243.1"/>
    <property type="molecule type" value="Genomic_DNA"/>
</dbReference>
<evidence type="ECO:0000313" key="3">
    <source>
        <dbReference type="EMBL" id="CAB4781569.1"/>
    </source>
</evidence>
<dbReference type="AlphaFoldDB" id="A0A6J6IAT3"/>
<evidence type="ECO:0000313" key="2">
    <source>
        <dbReference type="EMBL" id="CAB4621099.1"/>
    </source>
</evidence>
<organism evidence="2">
    <name type="scientific">freshwater metagenome</name>
    <dbReference type="NCBI Taxonomy" id="449393"/>
    <lineage>
        <taxon>unclassified sequences</taxon>
        <taxon>metagenomes</taxon>
        <taxon>ecological metagenomes</taxon>
    </lineage>
</organism>
<dbReference type="EMBL" id="CAEZZX010000144">
    <property type="protein sequence ID" value="CAB4781569.1"/>
    <property type="molecule type" value="Genomic_DNA"/>
</dbReference>